<dbReference type="Gene3D" id="3.30.230.30">
    <property type="entry name" value="Impact, N-terminal domain"/>
    <property type="match status" value="1"/>
</dbReference>
<dbReference type="GO" id="GO:0140469">
    <property type="term" value="P:GCN2-mediated signaling"/>
    <property type="evidence" value="ECO:0007669"/>
    <property type="project" value="TreeGrafter"/>
</dbReference>
<evidence type="ECO:0000256" key="2">
    <source>
        <dbReference type="ARBA" id="ARBA00007665"/>
    </source>
</evidence>
<evidence type="ECO:0000256" key="6">
    <source>
        <dbReference type="ARBA" id="ARBA00023016"/>
    </source>
</evidence>
<comment type="similarity">
    <text evidence="2">Belongs to the IMPACT family.</text>
</comment>
<evidence type="ECO:0000259" key="7">
    <source>
        <dbReference type="PROSITE" id="PS50908"/>
    </source>
</evidence>
<comment type="subcellular location">
    <subcellularLocation>
        <location evidence="1">Cytoplasm</location>
    </subcellularLocation>
</comment>
<keyword evidence="3" id="KW-0963">Cytoplasm</keyword>
<dbReference type="SUPFAM" id="SSF54495">
    <property type="entry name" value="UBC-like"/>
    <property type="match status" value="1"/>
</dbReference>
<dbReference type="Pfam" id="PF01205">
    <property type="entry name" value="Impact_N"/>
    <property type="match status" value="1"/>
</dbReference>
<evidence type="ECO:0000256" key="3">
    <source>
        <dbReference type="ARBA" id="ARBA00022490"/>
    </source>
</evidence>
<keyword evidence="5" id="KW-0810">Translation regulation</keyword>
<dbReference type="InterPro" id="IPR023582">
    <property type="entry name" value="Impact"/>
</dbReference>
<dbReference type="OrthoDB" id="69641at2759"/>
<evidence type="ECO:0000313" key="8">
    <source>
        <dbReference type="EMBL" id="CCI39917.1"/>
    </source>
</evidence>
<dbReference type="InParanoid" id="A0A024FZW2"/>
<evidence type="ECO:0000256" key="1">
    <source>
        <dbReference type="ARBA" id="ARBA00004496"/>
    </source>
</evidence>
<dbReference type="PANTHER" id="PTHR16301:SF25">
    <property type="entry name" value="PROTEIN IMPACT"/>
    <property type="match status" value="1"/>
</dbReference>
<dbReference type="EMBL" id="CAIX01000004">
    <property type="protein sequence ID" value="CCI39917.1"/>
    <property type="molecule type" value="Genomic_DNA"/>
</dbReference>
<evidence type="ECO:0000313" key="9">
    <source>
        <dbReference type="Proteomes" id="UP000053237"/>
    </source>
</evidence>
<dbReference type="SMART" id="SM00591">
    <property type="entry name" value="RWD"/>
    <property type="match status" value="1"/>
</dbReference>
<organism evidence="8 9">
    <name type="scientific">Albugo candida</name>
    <dbReference type="NCBI Taxonomy" id="65357"/>
    <lineage>
        <taxon>Eukaryota</taxon>
        <taxon>Sar</taxon>
        <taxon>Stramenopiles</taxon>
        <taxon>Oomycota</taxon>
        <taxon>Peronosporomycetes</taxon>
        <taxon>Albuginales</taxon>
        <taxon>Albuginaceae</taxon>
        <taxon>Albugo</taxon>
    </lineage>
</organism>
<dbReference type="InterPro" id="IPR006575">
    <property type="entry name" value="RWD_dom"/>
</dbReference>
<dbReference type="GO" id="GO:0006446">
    <property type="term" value="P:regulation of translational initiation"/>
    <property type="evidence" value="ECO:0007669"/>
    <property type="project" value="TreeGrafter"/>
</dbReference>
<comment type="caution">
    <text evidence="8">The sequence shown here is derived from an EMBL/GenBank/DDBJ whole genome shotgun (WGS) entry which is preliminary data.</text>
</comment>
<dbReference type="CDD" id="cd23821">
    <property type="entry name" value="RWD_IMPACT"/>
    <property type="match status" value="1"/>
</dbReference>
<dbReference type="GO" id="GO:0005737">
    <property type="term" value="C:cytoplasm"/>
    <property type="evidence" value="ECO:0007669"/>
    <property type="project" value="UniProtKB-SubCell"/>
</dbReference>
<dbReference type="InterPro" id="IPR016135">
    <property type="entry name" value="UBQ-conjugating_enzyme/RWD"/>
</dbReference>
<proteinExistence type="inferred from homology"/>
<dbReference type="SUPFAM" id="SSF54211">
    <property type="entry name" value="Ribosomal protein S5 domain 2-like"/>
    <property type="match status" value="1"/>
</dbReference>
<feature type="domain" description="RWD" evidence="7">
    <location>
        <begin position="11"/>
        <end position="118"/>
    </location>
</feature>
<dbReference type="PANTHER" id="PTHR16301">
    <property type="entry name" value="IMPACT-RELATED"/>
    <property type="match status" value="1"/>
</dbReference>
<dbReference type="STRING" id="65357.A0A024FZW2"/>
<accession>A0A024FZW2</accession>
<sequence length="295" mass="33300">METSDEQLQIDEFDALQSIYANDFDTFVNESTGCGIQSIRSCIIKFPGQFSLALFVEFPPTYPSVEAPIGRIHNSFGLKSEQCSWIIEKLVKECFQQSKGQPCIYEWIEYIRETIVLPATDEQILSSDMNKEPERKAVPLKSKMTRPRMSQYTRNLCIEKRIAPYIYHTDTIIDRKSVFQAHIVNVNSTEDVSAFIGVLLSDRKIARATHNILAYRIVSDHTLKDNDSDGEDGAGSKLSHLLQVTNVKNVAVVVSRWYGGIHLGPVRFKHILSIARQGLEAAGFIRTEGSKIGRK</sequence>
<keyword evidence="6" id="KW-0346">Stress response</keyword>
<dbReference type="PROSITE" id="PS50908">
    <property type="entry name" value="RWD"/>
    <property type="match status" value="1"/>
</dbReference>
<dbReference type="InterPro" id="IPR001498">
    <property type="entry name" value="Impact_N"/>
</dbReference>
<dbReference type="InterPro" id="IPR036956">
    <property type="entry name" value="Impact_N_sf"/>
</dbReference>
<dbReference type="AlphaFoldDB" id="A0A024FZW2"/>
<name>A0A024FZW2_9STRA</name>
<reference evidence="8 9" key="1">
    <citation type="submission" date="2012-05" db="EMBL/GenBank/DDBJ databases">
        <title>Recombination and specialization in a pathogen metapopulation.</title>
        <authorList>
            <person name="Gardiner A."/>
            <person name="Kemen E."/>
            <person name="Schultz-Larsen T."/>
            <person name="MacLean D."/>
            <person name="Van Oosterhout C."/>
            <person name="Jones J.D.G."/>
        </authorList>
    </citation>
    <scope>NUCLEOTIDE SEQUENCE [LARGE SCALE GENOMIC DNA]</scope>
    <source>
        <strain evidence="8 9">Ac Nc2</strain>
    </source>
</reference>
<dbReference type="Proteomes" id="UP000053237">
    <property type="component" value="Unassembled WGS sequence"/>
</dbReference>
<gene>
    <name evidence="8" type="ORF">BN9_007010</name>
</gene>
<keyword evidence="4" id="KW-0678">Repressor</keyword>
<evidence type="ECO:0000256" key="4">
    <source>
        <dbReference type="ARBA" id="ARBA00022491"/>
    </source>
</evidence>
<dbReference type="Gene3D" id="3.10.110.10">
    <property type="entry name" value="Ubiquitin Conjugating Enzyme"/>
    <property type="match status" value="1"/>
</dbReference>
<protein>
    <recommendedName>
        <fullName evidence="7">RWD domain-containing protein</fullName>
    </recommendedName>
</protein>
<dbReference type="Pfam" id="PF05773">
    <property type="entry name" value="RWD"/>
    <property type="match status" value="1"/>
</dbReference>
<dbReference type="InterPro" id="IPR020568">
    <property type="entry name" value="Ribosomal_Su5_D2-typ_SF"/>
</dbReference>
<evidence type="ECO:0000256" key="5">
    <source>
        <dbReference type="ARBA" id="ARBA00022845"/>
    </source>
</evidence>
<keyword evidence="9" id="KW-1185">Reference proteome</keyword>